<reference evidence="12 13" key="1">
    <citation type="journal article" date="2020" name="Curr. Microbiol.">
        <title>Tepidiphilus baoligensis sp. nov., a Novel Bacterium of the Family Hydrogenophilaceae Isolated from an Oil Reservoir.</title>
        <authorList>
            <person name="Zhang X."/>
            <person name="Wang G."/>
            <person name="Ma X."/>
            <person name="Yu J."/>
            <person name="You J."/>
            <person name="Xue Y."/>
            <person name="Ma Y."/>
        </authorList>
    </citation>
    <scope>NUCLEOTIDE SEQUENCE [LARGE SCALE GENOMIC DNA]</scope>
    <source>
        <strain evidence="12 13">B18-69</strain>
    </source>
</reference>
<dbReference type="Proteomes" id="UP000669605">
    <property type="component" value="Unassembled WGS sequence"/>
</dbReference>
<keyword evidence="9" id="KW-0472">Membrane</keyword>
<dbReference type="Pfam" id="PF02050">
    <property type="entry name" value="FliJ"/>
    <property type="match status" value="1"/>
</dbReference>
<keyword evidence="10" id="KW-1006">Bacterial flagellum protein export</keyword>
<protein>
    <recommendedName>
        <fullName evidence="3">Flagellar FliJ protein</fullName>
    </recommendedName>
</protein>
<evidence type="ECO:0000256" key="7">
    <source>
        <dbReference type="ARBA" id="ARBA00022795"/>
    </source>
</evidence>
<evidence type="ECO:0000256" key="5">
    <source>
        <dbReference type="ARBA" id="ARBA00022475"/>
    </source>
</evidence>
<keyword evidence="12" id="KW-0282">Flagellum</keyword>
<dbReference type="PANTHER" id="PTHR38786:SF1">
    <property type="entry name" value="FLAGELLAR FLIJ PROTEIN"/>
    <property type="match status" value="1"/>
</dbReference>
<keyword evidence="4" id="KW-0813">Transport</keyword>
<comment type="subcellular location">
    <subcellularLocation>
        <location evidence="1">Cell membrane</location>
        <topology evidence="1">Peripheral membrane protein</topology>
        <orientation evidence="1">Cytoplasmic side</orientation>
    </subcellularLocation>
</comment>
<sequence length="148" mass="17786">MSKNRFRMLRELMQRQEDEAAEAMGACIRRHRDAEEKRDLLERFRSEYEEKLRQALRDAAPPELIVNHRGFLARLDEALMLQHTELERLRHLLEESRRAWLAARTRRRAFEVLETRADAEAMAQAERLAQKALDEHATQNHLRREREF</sequence>
<keyword evidence="13" id="KW-1185">Reference proteome</keyword>
<keyword evidence="12" id="KW-0969">Cilium</keyword>
<evidence type="ECO:0000313" key="12">
    <source>
        <dbReference type="EMBL" id="NMH16695.1"/>
    </source>
</evidence>
<gene>
    <name evidence="12" type="primary">fliJ</name>
    <name evidence="12" type="ORF">GV368_06205</name>
</gene>
<evidence type="ECO:0000256" key="1">
    <source>
        <dbReference type="ARBA" id="ARBA00004413"/>
    </source>
</evidence>
<evidence type="ECO:0000256" key="4">
    <source>
        <dbReference type="ARBA" id="ARBA00022448"/>
    </source>
</evidence>
<dbReference type="NCBIfam" id="TIGR02473">
    <property type="entry name" value="flagell_FliJ"/>
    <property type="match status" value="1"/>
</dbReference>
<dbReference type="EMBL" id="JAAAUB010000007">
    <property type="protein sequence ID" value="NMH16695.1"/>
    <property type="molecule type" value="Genomic_DNA"/>
</dbReference>
<organism evidence="12 13">
    <name type="scientific">Tepidiphilus baoligensis</name>
    <dbReference type="NCBI Taxonomy" id="2698687"/>
    <lineage>
        <taxon>Bacteria</taxon>
        <taxon>Pseudomonadati</taxon>
        <taxon>Pseudomonadota</taxon>
        <taxon>Hydrogenophilia</taxon>
        <taxon>Hydrogenophilales</taxon>
        <taxon>Hydrogenophilaceae</taxon>
        <taxon>Tepidiphilus</taxon>
    </lineage>
</organism>
<dbReference type="RefSeq" id="WP_169115900.1">
    <property type="nucleotide sequence ID" value="NZ_JAAAUB010000007.1"/>
</dbReference>
<evidence type="ECO:0000256" key="6">
    <source>
        <dbReference type="ARBA" id="ARBA00022500"/>
    </source>
</evidence>
<keyword evidence="8" id="KW-0653">Protein transport</keyword>
<dbReference type="Gene3D" id="1.10.287.1700">
    <property type="match status" value="1"/>
</dbReference>
<evidence type="ECO:0000256" key="2">
    <source>
        <dbReference type="ARBA" id="ARBA00010004"/>
    </source>
</evidence>
<comment type="caution">
    <text evidence="12">The sequence shown here is derived from an EMBL/GenBank/DDBJ whole genome shotgun (WGS) entry which is preliminary data.</text>
</comment>
<evidence type="ECO:0000256" key="8">
    <source>
        <dbReference type="ARBA" id="ARBA00022927"/>
    </source>
</evidence>
<keyword evidence="6" id="KW-0145">Chemotaxis</keyword>
<dbReference type="InterPro" id="IPR053716">
    <property type="entry name" value="Flag_assembly_chemotaxis_eff"/>
</dbReference>
<comment type="similarity">
    <text evidence="2">Belongs to the FliJ family.</text>
</comment>
<dbReference type="InterPro" id="IPR012823">
    <property type="entry name" value="Flagell_FliJ"/>
</dbReference>
<dbReference type="InterPro" id="IPR052570">
    <property type="entry name" value="FliJ"/>
</dbReference>
<evidence type="ECO:0000256" key="3">
    <source>
        <dbReference type="ARBA" id="ARBA00020392"/>
    </source>
</evidence>
<proteinExistence type="inferred from homology"/>
<name>A0ABX1QN25_9PROT</name>
<accession>A0ABX1QN25</accession>
<evidence type="ECO:0000256" key="11">
    <source>
        <dbReference type="SAM" id="Coils"/>
    </source>
</evidence>
<evidence type="ECO:0000313" key="13">
    <source>
        <dbReference type="Proteomes" id="UP000669605"/>
    </source>
</evidence>
<keyword evidence="12" id="KW-0966">Cell projection</keyword>
<keyword evidence="5" id="KW-1003">Cell membrane</keyword>
<dbReference type="PANTHER" id="PTHR38786">
    <property type="entry name" value="FLAGELLAR FLIJ PROTEIN"/>
    <property type="match status" value="1"/>
</dbReference>
<feature type="coiled-coil region" evidence="11">
    <location>
        <begin position="31"/>
        <end position="58"/>
    </location>
</feature>
<evidence type="ECO:0000256" key="9">
    <source>
        <dbReference type="ARBA" id="ARBA00023136"/>
    </source>
</evidence>
<keyword evidence="7" id="KW-1005">Bacterial flagellum biogenesis</keyword>
<evidence type="ECO:0000256" key="10">
    <source>
        <dbReference type="ARBA" id="ARBA00023225"/>
    </source>
</evidence>
<keyword evidence="11" id="KW-0175">Coiled coil</keyword>